<accession>A0A0E3SGL5</accession>
<proteinExistence type="predicted"/>
<dbReference type="GO" id="GO:0004803">
    <property type="term" value="F:transposase activity"/>
    <property type="evidence" value="ECO:0007669"/>
    <property type="project" value="InterPro"/>
</dbReference>
<protein>
    <submittedName>
        <fullName evidence="2">Mobile element protein</fullName>
    </submittedName>
</protein>
<name>A0A0E3SGL5_9EURY</name>
<dbReference type="KEGG" id="mhor:MSHOH_2220"/>
<evidence type="ECO:0000313" key="2">
    <source>
        <dbReference type="EMBL" id="AKB78703.1"/>
    </source>
</evidence>
<dbReference type="PANTHER" id="PTHR30007:SF0">
    <property type="entry name" value="TRANSPOSASE"/>
    <property type="match status" value="1"/>
</dbReference>
<dbReference type="Pfam" id="PF01609">
    <property type="entry name" value="DDE_Tnp_1"/>
    <property type="match status" value="1"/>
</dbReference>
<keyword evidence="3" id="KW-1185">Reference proteome</keyword>
<organism evidence="2 3">
    <name type="scientific">Methanosarcina horonobensis HB-1 = JCM 15518</name>
    <dbReference type="NCBI Taxonomy" id="1434110"/>
    <lineage>
        <taxon>Archaea</taxon>
        <taxon>Methanobacteriati</taxon>
        <taxon>Methanobacteriota</taxon>
        <taxon>Stenosarchaea group</taxon>
        <taxon>Methanomicrobia</taxon>
        <taxon>Methanosarcinales</taxon>
        <taxon>Methanosarcinaceae</taxon>
        <taxon>Methanosarcina</taxon>
    </lineage>
</organism>
<evidence type="ECO:0000259" key="1">
    <source>
        <dbReference type="Pfam" id="PF01609"/>
    </source>
</evidence>
<dbReference type="STRING" id="1434110.MSHOH_2220"/>
<dbReference type="PATRIC" id="fig|1434110.4.peg.2827"/>
<dbReference type="InterPro" id="IPR002559">
    <property type="entry name" value="Transposase_11"/>
</dbReference>
<dbReference type="GO" id="GO:0003677">
    <property type="term" value="F:DNA binding"/>
    <property type="evidence" value="ECO:0007669"/>
    <property type="project" value="InterPro"/>
</dbReference>
<evidence type="ECO:0000313" key="3">
    <source>
        <dbReference type="Proteomes" id="UP000033101"/>
    </source>
</evidence>
<dbReference type="AlphaFoldDB" id="A0A0E3SGL5"/>
<feature type="domain" description="Transposase IS4-like" evidence="1">
    <location>
        <begin position="18"/>
        <end position="66"/>
    </location>
</feature>
<dbReference type="PANTHER" id="PTHR30007">
    <property type="entry name" value="PHP DOMAIN PROTEIN"/>
    <property type="match status" value="1"/>
</dbReference>
<dbReference type="HOGENOM" id="CLU_055261_1_6_2"/>
<dbReference type="Proteomes" id="UP000033101">
    <property type="component" value="Chromosome"/>
</dbReference>
<sequence length="77" mass="9470">MWKAGLLEYDNKRGEENIRKKEIPGYRARRWVVERTHSWINRFRRLLIRWKKKIENYMAMLHLACACITFRATGLFE</sequence>
<reference evidence="2 3" key="1">
    <citation type="submission" date="2014-07" db="EMBL/GenBank/DDBJ databases">
        <title>Methanogenic archaea and the global carbon cycle.</title>
        <authorList>
            <person name="Henriksen J.R."/>
            <person name="Luke J."/>
            <person name="Reinhart S."/>
            <person name="Benedict M.N."/>
            <person name="Youngblut N.D."/>
            <person name="Metcalf M.E."/>
            <person name="Whitaker R.J."/>
            <person name="Metcalf W.W."/>
        </authorList>
    </citation>
    <scope>NUCLEOTIDE SEQUENCE [LARGE SCALE GENOMIC DNA]</scope>
    <source>
        <strain evidence="2 3">HB-1</strain>
    </source>
</reference>
<dbReference type="EMBL" id="CP009516">
    <property type="protein sequence ID" value="AKB78703.1"/>
    <property type="molecule type" value="Genomic_DNA"/>
</dbReference>
<dbReference type="GO" id="GO:0006313">
    <property type="term" value="P:DNA transposition"/>
    <property type="evidence" value="ECO:0007669"/>
    <property type="project" value="InterPro"/>
</dbReference>
<gene>
    <name evidence="2" type="ORF">MSHOH_2220</name>
</gene>